<dbReference type="EMBL" id="LPLU01000110">
    <property type="protein sequence ID" value="KWK69508.1"/>
    <property type="molecule type" value="Genomic_DNA"/>
</dbReference>
<dbReference type="RefSeq" id="WP_010090119.1">
    <property type="nucleotide sequence ID" value="NZ_LPLU01000110.1"/>
</dbReference>
<reference evidence="1 2" key="1">
    <citation type="submission" date="2015-11" db="EMBL/GenBank/DDBJ databases">
        <title>Expanding the genomic diversity of Burkholderia species for the development of highly accurate diagnostics.</title>
        <authorList>
            <person name="Sahl J."/>
            <person name="Keim P."/>
            <person name="Wagner D."/>
        </authorList>
    </citation>
    <scope>NUCLEOTIDE SEQUENCE [LARGE SCALE GENOMIC DNA]</scope>
    <source>
        <strain evidence="1 2">MSMB782WGS</strain>
    </source>
</reference>
<organism evidence="1 2">
    <name type="scientific">Burkholderia ubonensis</name>
    <dbReference type="NCBI Taxonomy" id="101571"/>
    <lineage>
        <taxon>Bacteria</taxon>
        <taxon>Pseudomonadati</taxon>
        <taxon>Pseudomonadota</taxon>
        <taxon>Betaproteobacteria</taxon>
        <taxon>Burkholderiales</taxon>
        <taxon>Burkholderiaceae</taxon>
        <taxon>Burkholderia</taxon>
        <taxon>Burkholderia cepacia complex</taxon>
    </lineage>
</organism>
<name>A0A108C7L3_9BURK</name>
<comment type="caution">
    <text evidence="1">The sequence shown here is derived from an EMBL/GenBank/DDBJ whole genome shotgun (WGS) entry which is preliminary data.</text>
</comment>
<evidence type="ECO:0000313" key="2">
    <source>
        <dbReference type="Proteomes" id="UP000065504"/>
    </source>
</evidence>
<protein>
    <submittedName>
        <fullName evidence="1">Uncharacterized protein</fullName>
    </submittedName>
</protein>
<dbReference type="Proteomes" id="UP000065504">
    <property type="component" value="Unassembled WGS sequence"/>
</dbReference>
<evidence type="ECO:0000313" key="1">
    <source>
        <dbReference type="EMBL" id="KWK69508.1"/>
    </source>
</evidence>
<gene>
    <name evidence="1" type="ORF">WM16_23015</name>
</gene>
<accession>A0A108C7L3</accession>
<proteinExistence type="predicted"/>
<dbReference type="AlphaFoldDB" id="A0A108C7L3"/>
<sequence>MNIQVFMTDDSATQGYDLFILKLTKPCWTCDRHVVDNFAAQPVFENFPAAATTALQKLRAHVMQQFALSIT</sequence>